<dbReference type="Proteomes" id="UP000027186">
    <property type="component" value="Plasmid AbAZ39_p5"/>
</dbReference>
<evidence type="ECO:0008006" key="3">
    <source>
        <dbReference type="Google" id="ProtNLM"/>
    </source>
</evidence>
<proteinExistence type="predicted"/>
<reference evidence="1 2" key="1">
    <citation type="journal article" date="2014" name="Genome Announc.">
        <title>Complete Genome Sequence of the Model Rhizosphere Strain Azospirillum brasilense Az39, Successfully Applied in Agriculture.</title>
        <authorList>
            <person name="Rivera D."/>
            <person name="Revale S."/>
            <person name="Molina R."/>
            <person name="Gualpa J."/>
            <person name="Puente M."/>
            <person name="Maroniche G."/>
            <person name="Paris G."/>
            <person name="Baker D."/>
            <person name="Clavijo B."/>
            <person name="McLay K."/>
            <person name="Spaepen S."/>
            <person name="Perticari A."/>
            <person name="Vazquez M."/>
            <person name="Wisniewski-Dye F."/>
            <person name="Watkins C."/>
            <person name="Martinez-Abarca F."/>
            <person name="Vanderleyden J."/>
            <person name="Cassan F."/>
        </authorList>
    </citation>
    <scope>NUCLEOTIDE SEQUENCE [LARGE SCALE GENOMIC DNA]</scope>
    <source>
        <strain evidence="1 2">Az39</strain>
        <plasmid evidence="1">AbAZ39_p5</plasmid>
    </source>
</reference>
<dbReference type="AlphaFoldDB" id="A0A060E088"/>
<dbReference type="SUPFAM" id="SSF53335">
    <property type="entry name" value="S-adenosyl-L-methionine-dependent methyltransferases"/>
    <property type="match status" value="1"/>
</dbReference>
<dbReference type="InterPro" id="IPR029063">
    <property type="entry name" value="SAM-dependent_MTases_sf"/>
</dbReference>
<keyword evidence="1" id="KW-0614">Plasmid</keyword>
<dbReference type="KEGG" id="abq:ABAZ39_33060"/>
<sequence>MEQAAASDAVYETFRHNTALGARLTGVRVDHVRGDSRSVLPYLRNEYFDIVYIDGSHYYEAVKSDIEHAMRLVESGGFICGDDLEGQLHDVDEEQCVANRNSDFIRDARTGGQYHPGVTLAVGRAFGNVSNYGGFWIARKGADGYEKVAVDALRCFAPLFLSPEEGKAFQEKMNGITPTINIPPLLNPEFVEELGTYNIIRYRQQFYCIPHHAGPFSTAPDWLETLNGWGVIRSTLEEARTECRFLTERRAEREARRRTV</sequence>
<protein>
    <recommendedName>
        <fullName evidence="3">Class I SAM-dependent methyltransferase</fullName>
    </recommendedName>
</protein>
<evidence type="ECO:0000313" key="2">
    <source>
        <dbReference type="Proteomes" id="UP000027186"/>
    </source>
</evidence>
<dbReference type="Pfam" id="PF13578">
    <property type="entry name" value="Methyltransf_24"/>
    <property type="match status" value="1"/>
</dbReference>
<dbReference type="Gene3D" id="3.40.50.150">
    <property type="entry name" value="Vaccinia Virus protein VP39"/>
    <property type="match status" value="1"/>
</dbReference>
<name>A0A060E088_9PROT</name>
<accession>A0A060E088</accession>
<gene>
    <name evidence="1" type="ORF">ABAZ39_33060</name>
</gene>
<organism evidence="1 2">
    <name type="scientific">Azospirillum argentinense</name>
    <dbReference type="NCBI Taxonomy" id="2970906"/>
    <lineage>
        <taxon>Bacteria</taxon>
        <taxon>Pseudomonadati</taxon>
        <taxon>Pseudomonadota</taxon>
        <taxon>Alphaproteobacteria</taxon>
        <taxon>Rhodospirillales</taxon>
        <taxon>Azospirillaceae</taxon>
        <taxon>Azospirillum</taxon>
    </lineage>
</organism>
<dbReference type="EMBL" id="CP007798">
    <property type="protein sequence ID" value="AIB16668.1"/>
    <property type="molecule type" value="Genomic_DNA"/>
</dbReference>
<geneLocation type="plasmid" evidence="1 2">
    <name>AbAZ39_p5</name>
</geneLocation>
<evidence type="ECO:0000313" key="1">
    <source>
        <dbReference type="EMBL" id="AIB16668.1"/>
    </source>
</evidence>